<dbReference type="PROSITE" id="PS50011">
    <property type="entry name" value="PROTEIN_KINASE_DOM"/>
    <property type="match status" value="1"/>
</dbReference>
<dbReference type="InterPro" id="IPR000719">
    <property type="entry name" value="Prot_kinase_dom"/>
</dbReference>
<evidence type="ECO:0000259" key="3">
    <source>
        <dbReference type="PROSITE" id="PS50011"/>
    </source>
</evidence>
<dbReference type="PANTHER" id="PTHR44329:SF298">
    <property type="entry name" value="MIXED LINEAGE KINASE DOMAIN-LIKE PROTEIN"/>
    <property type="match status" value="1"/>
</dbReference>
<dbReference type="GO" id="GO:0004674">
    <property type="term" value="F:protein serine/threonine kinase activity"/>
    <property type="evidence" value="ECO:0007669"/>
    <property type="project" value="TreeGrafter"/>
</dbReference>
<accession>A0A2N0P0A7</accession>
<name>A0A2N0P0A7_9GLOM</name>
<keyword evidence="2" id="KW-0067">ATP-binding</keyword>
<organism evidence="4 5">
    <name type="scientific">Rhizophagus irregularis</name>
    <dbReference type="NCBI Taxonomy" id="588596"/>
    <lineage>
        <taxon>Eukaryota</taxon>
        <taxon>Fungi</taxon>
        <taxon>Fungi incertae sedis</taxon>
        <taxon>Mucoromycota</taxon>
        <taxon>Glomeromycotina</taxon>
        <taxon>Glomeromycetes</taxon>
        <taxon>Glomerales</taxon>
        <taxon>Glomeraceae</taxon>
        <taxon>Rhizophagus</taxon>
    </lineage>
</organism>
<comment type="caution">
    <text evidence="4">The sequence shown here is derived from an EMBL/GenBank/DDBJ whole genome shotgun (WGS) entry which is preliminary data.</text>
</comment>
<evidence type="ECO:0000313" key="5">
    <source>
        <dbReference type="Proteomes" id="UP000232722"/>
    </source>
</evidence>
<dbReference type="VEuPathDB" id="FungiDB:RhiirFUN_003255"/>
<feature type="domain" description="Protein kinase" evidence="3">
    <location>
        <begin position="1"/>
        <end position="272"/>
    </location>
</feature>
<dbReference type="PANTHER" id="PTHR44329">
    <property type="entry name" value="SERINE/THREONINE-PROTEIN KINASE TNNI3K-RELATED"/>
    <property type="match status" value="1"/>
</dbReference>
<dbReference type="Gene3D" id="1.10.510.10">
    <property type="entry name" value="Transferase(Phosphotransferase) domain 1"/>
    <property type="match status" value="1"/>
</dbReference>
<dbReference type="VEuPathDB" id="FungiDB:RhiirA1_441380"/>
<evidence type="ECO:0000313" key="4">
    <source>
        <dbReference type="EMBL" id="PKC00242.1"/>
    </source>
</evidence>
<sequence length="318" mass="37382">MGIKNQEMRSEKRKPYLVIKQASKDYAKTFFKKNLVLWYNEHLLDEFIKKIQLTNSIKKNYLKLIPFDEFEICIILLEKGGYSKVYLASWNDGLYFEAPNNVREFGLQSKKNLKSDRVVARLEYDITEGNISFSFSDKSTTGSQCVVLKQLKNSIMELILYVSKKFYGIIIPITPEILSNIGNDDEKEEIYTKASDVYSFAMIMWELTSGQQSFVHFSHDENLIKEIINGLRPEIIKGTPKSYLDLMIKCWDNSPLNRPNINEIIEIIENWKIQWNLNPEIIEVAEIERKELVKSNDWILFNNYKNPEAFYFSRDLNF</sequence>
<dbReference type="Proteomes" id="UP000232722">
    <property type="component" value="Unassembled WGS sequence"/>
</dbReference>
<dbReference type="SUPFAM" id="SSF56112">
    <property type="entry name" value="Protein kinase-like (PK-like)"/>
    <property type="match status" value="1"/>
</dbReference>
<reference evidence="4 5" key="2">
    <citation type="submission" date="2017-09" db="EMBL/GenBank/DDBJ databases">
        <title>Extensive intraspecific genome diversity in a model arbuscular mycorrhizal fungus.</title>
        <authorList>
            <person name="Chen E.C."/>
            <person name="Morin E."/>
            <person name="Beaudet D."/>
            <person name="Noel J."/>
            <person name="Ndikumana S."/>
            <person name="Charron P."/>
            <person name="St-Onge C."/>
            <person name="Giorgi J."/>
            <person name="Grigoriev I.V."/>
            <person name="Roux C."/>
            <person name="Martin F.M."/>
            <person name="Corradi N."/>
        </authorList>
    </citation>
    <scope>NUCLEOTIDE SEQUENCE [LARGE SCALE GENOMIC DNA]</scope>
    <source>
        <strain evidence="4 5">A5</strain>
    </source>
</reference>
<dbReference type="AlphaFoldDB" id="A0A2N0P0A7"/>
<dbReference type="VEuPathDB" id="FungiDB:RhiirA1_541680"/>
<proteinExistence type="predicted"/>
<dbReference type="Pfam" id="PF07714">
    <property type="entry name" value="PK_Tyr_Ser-Thr"/>
    <property type="match status" value="1"/>
</dbReference>
<keyword evidence="1" id="KW-0547">Nucleotide-binding</keyword>
<evidence type="ECO:0000256" key="1">
    <source>
        <dbReference type="ARBA" id="ARBA00022741"/>
    </source>
</evidence>
<evidence type="ECO:0000256" key="2">
    <source>
        <dbReference type="ARBA" id="ARBA00022840"/>
    </source>
</evidence>
<dbReference type="VEuPathDB" id="FungiDB:FUN_021434"/>
<reference evidence="4 5" key="1">
    <citation type="submission" date="2016-04" db="EMBL/GenBank/DDBJ databases">
        <title>Genome analyses suggest a sexual origin of heterokaryosis in a supposedly ancient asexual fungus.</title>
        <authorList>
            <person name="Ropars J."/>
            <person name="Sedzielewska K."/>
            <person name="Noel J."/>
            <person name="Charron P."/>
            <person name="Farinelli L."/>
            <person name="Marton T."/>
            <person name="Kruger M."/>
            <person name="Pelin A."/>
            <person name="Brachmann A."/>
            <person name="Corradi N."/>
        </authorList>
    </citation>
    <scope>NUCLEOTIDE SEQUENCE [LARGE SCALE GENOMIC DNA]</scope>
    <source>
        <strain evidence="4 5">A5</strain>
    </source>
</reference>
<dbReference type="GO" id="GO:0005524">
    <property type="term" value="F:ATP binding"/>
    <property type="evidence" value="ECO:0007669"/>
    <property type="project" value="UniProtKB-KW"/>
</dbReference>
<protein>
    <recommendedName>
        <fullName evidence="3">Protein kinase domain-containing protein</fullName>
    </recommendedName>
</protein>
<dbReference type="EMBL" id="LLXJ01001931">
    <property type="protein sequence ID" value="PKC00242.1"/>
    <property type="molecule type" value="Genomic_DNA"/>
</dbReference>
<dbReference type="InterPro" id="IPR011009">
    <property type="entry name" value="Kinase-like_dom_sf"/>
</dbReference>
<dbReference type="InterPro" id="IPR001245">
    <property type="entry name" value="Ser-Thr/Tyr_kinase_cat_dom"/>
</dbReference>
<gene>
    <name evidence="4" type="ORF">RhiirA5_505298</name>
</gene>
<dbReference type="InterPro" id="IPR051681">
    <property type="entry name" value="Ser/Thr_Kinases-Pseudokinases"/>
</dbReference>